<dbReference type="FunFam" id="3.30.160.60:FF:000446">
    <property type="entry name" value="Zinc finger protein"/>
    <property type="match status" value="1"/>
</dbReference>
<proteinExistence type="predicted"/>
<keyword evidence="2 4" id="KW-0863">Zinc-finger</keyword>
<evidence type="ECO:0000256" key="3">
    <source>
        <dbReference type="ARBA" id="ARBA00022833"/>
    </source>
</evidence>
<keyword evidence="1" id="KW-0479">Metal-binding</keyword>
<dbReference type="SUPFAM" id="SSF57667">
    <property type="entry name" value="beta-beta-alpha zinc fingers"/>
    <property type="match status" value="1"/>
</dbReference>
<feature type="non-terminal residue" evidence="6">
    <location>
        <position position="1"/>
    </location>
</feature>
<evidence type="ECO:0000256" key="4">
    <source>
        <dbReference type="PROSITE-ProRule" id="PRU00042"/>
    </source>
</evidence>
<dbReference type="AlphaFoldDB" id="A0A0B7AQR4"/>
<name>A0A0B7AQR4_9EUPU</name>
<dbReference type="PROSITE" id="PS00028">
    <property type="entry name" value="ZINC_FINGER_C2H2_1"/>
    <property type="match status" value="1"/>
</dbReference>
<dbReference type="GO" id="GO:0008270">
    <property type="term" value="F:zinc ion binding"/>
    <property type="evidence" value="ECO:0007669"/>
    <property type="project" value="UniProtKB-KW"/>
</dbReference>
<keyword evidence="3" id="KW-0862">Zinc</keyword>
<dbReference type="InterPro" id="IPR036236">
    <property type="entry name" value="Znf_C2H2_sf"/>
</dbReference>
<evidence type="ECO:0000259" key="5">
    <source>
        <dbReference type="PROSITE" id="PS50157"/>
    </source>
</evidence>
<evidence type="ECO:0000256" key="2">
    <source>
        <dbReference type="ARBA" id="ARBA00022771"/>
    </source>
</evidence>
<dbReference type="InterPro" id="IPR013087">
    <property type="entry name" value="Znf_C2H2_type"/>
</dbReference>
<dbReference type="PROSITE" id="PS50157">
    <property type="entry name" value="ZINC_FINGER_C2H2_2"/>
    <property type="match status" value="1"/>
</dbReference>
<evidence type="ECO:0000256" key="1">
    <source>
        <dbReference type="ARBA" id="ARBA00022723"/>
    </source>
</evidence>
<evidence type="ECO:0000313" key="6">
    <source>
        <dbReference type="EMBL" id="CEK83359.1"/>
    </source>
</evidence>
<reference evidence="6" key="1">
    <citation type="submission" date="2014-12" db="EMBL/GenBank/DDBJ databases">
        <title>Insight into the proteome of Arion vulgaris.</title>
        <authorList>
            <person name="Aradska J."/>
            <person name="Bulat T."/>
            <person name="Smidak R."/>
            <person name="Sarate P."/>
            <person name="Gangsoo J."/>
            <person name="Sialana F."/>
            <person name="Bilban M."/>
            <person name="Lubec G."/>
        </authorList>
    </citation>
    <scope>NUCLEOTIDE SEQUENCE</scope>
    <source>
        <tissue evidence="6">Skin</tissue>
    </source>
</reference>
<accession>A0A0B7AQR4</accession>
<feature type="non-terminal residue" evidence="6">
    <location>
        <position position="165"/>
    </location>
</feature>
<dbReference type="EMBL" id="HACG01036494">
    <property type="protein sequence ID" value="CEK83359.1"/>
    <property type="molecule type" value="Transcribed_RNA"/>
</dbReference>
<gene>
    <name evidence="6" type="primary">ORF136583</name>
</gene>
<organism evidence="6">
    <name type="scientific">Arion vulgaris</name>
    <dbReference type="NCBI Taxonomy" id="1028688"/>
    <lineage>
        <taxon>Eukaryota</taxon>
        <taxon>Metazoa</taxon>
        <taxon>Spiralia</taxon>
        <taxon>Lophotrochozoa</taxon>
        <taxon>Mollusca</taxon>
        <taxon>Gastropoda</taxon>
        <taxon>Heterobranchia</taxon>
        <taxon>Euthyneura</taxon>
        <taxon>Panpulmonata</taxon>
        <taxon>Eupulmonata</taxon>
        <taxon>Stylommatophora</taxon>
        <taxon>Helicina</taxon>
        <taxon>Arionoidea</taxon>
        <taxon>Arionidae</taxon>
        <taxon>Arion</taxon>
    </lineage>
</organism>
<feature type="domain" description="C2H2-type" evidence="5">
    <location>
        <begin position="140"/>
        <end position="165"/>
    </location>
</feature>
<protein>
    <recommendedName>
        <fullName evidence="5">C2H2-type domain-containing protein</fullName>
    </recommendedName>
</protein>
<dbReference type="Gene3D" id="3.30.160.60">
    <property type="entry name" value="Classic Zinc Finger"/>
    <property type="match status" value="1"/>
</dbReference>
<dbReference type="SMART" id="SM00355">
    <property type="entry name" value="ZnF_C2H2"/>
    <property type="match status" value="1"/>
</dbReference>
<sequence length="165" mass="18949">YIIQQSHLIKYDVFSENIPEHVRYSDGRTRDLTEGLERLTDNIRNIVKESDETEDFDMIHEHKSNTDRTTENMNGELCLTSREYRANDLENSIKVRKCQDMVEDVTGKINPNGDNLAVVSNEDGSKLKSSIYQHTKPKSCKCDICGSEFTNAGSLKRHRKTHKGQ</sequence>